<feature type="transmembrane region" description="Helical" evidence="2">
    <location>
        <begin position="54"/>
        <end position="75"/>
    </location>
</feature>
<feature type="compositionally biased region" description="Basic and acidic residues" evidence="1">
    <location>
        <begin position="1"/>
        <end position="10"/>
    </location>
</feature>
<evidence type="ECO:0008006" key="5">
    <source>
        <dbReference type="Google" id="ProtNLM"/>
    </source>
</evidence>
<organism evidence="3 4">
    <name type="scientific">Microbacterium faecale</name>
    <dbReference type="NCBI Taxonomy" id="1804630"/>
    <lineage>
        <taxon>Bacteria</taxon>
        <taxon>Bacillati</taxon>
        <taxon>Actinomycetota</taxon>
        <taxon>Actinomycetes</taxon>
        <taxon>Micrococcales</taxon>
        <taxon>Microbacteriaceae</taxon>
        <taxon>Microbacterium</taxon>
    </lineage>
</organism>
<dbReference type="Proteomes" id="UP000633205">
    <property type="component" value="Unassembled WGS sequence"/>
</dbReference>
<feature type="transmembrane region" description="Helical" evidence="2">
    <location>
        <begin position="95"/>
        <end position="117"/>
    </location>
</feature>
<reference evidence="3" key="2">
    <citation type="submission" date="2020-09" db="EMBL/GenBank/DDBJ databases">
        <authorList>
            <person name="Sun Q."/>
            <person name="Zhou Y."/>
        </authorList>
    </citation>
    <scope>NUCLEOTIDE SEQUENCE</scope>
    <source>
        <strain evidence="3">CGMCC 1.15152</strain>
    </source>
</reference>
<reference evidence="3" key="1">
    <citation type="journal article" date="2014" name="Int. J. Syst. Evol. Microbiol.">
        <title>Complete genome sequence of Corynebacterium casei LMG S-19264T (=DSM 44701T), isolated from a smear-ripened cheese.</title>
        <authorList>
            <consortium name="US DOE Joint Genome Institute (JGI-PGF)"/>
            <person name="Walter F."/>
            <person name="Albersmeier A."/>
            <person name="Kalinowski J."/>
            <person name="Ruckert C."/>
        </authorList>
    </citation>
    <scope>NUCLEOTIDE SEQUENCE</scope>
    <source>
        <strain evidence="3">CGMCC 1.15152</strain>
    </source>
</reference>
<evidence type="ECO:0000256" key="2">
    <source>
        <dbReference type="SAM" id="Phobius"/>
    </source>
</evidence>
<keyword evidence="2" id="KW-1133">Transmembrane helix</keyword>
<proteinExistence type="predicted"/>
<feature type="transmembrane region" description="Helical" evidence="2">
    <location>
        <begin position="124"/>
        <end position="143"/>
    </location>
</feature>
<feature type="region of interest" description="Disordered" evidence="1">
    <location>
        <begin position="1"/>
        <end position="43"/>
    </location>
</feature>
<accession>A0A916YB98</accession>
<sequence length="149" mass="15813">MSNDDAFRWDGDDDPTLAVTPDADADAAEPSPEPDLAPQETDETTTEVAGTGNVALVAYGVLGGVYALWTVGWILGSGRVLDWIVAQPGSVPDPMYLASMVLAILAPAFWFGASLLLTRRKRAWLRFVALSIGALVLVPWPFVTVGVIG</sequence>
<keyword evidence="2" id="KW-0812">Transmembrane</keyword>
<name>A0A916YB98_9MICO</name>
<keyword evidence="4" id="KW-1185">Reference proteome</keyword>
<dbReference type="RefSeq" id="WP_188711836.1">
    <property type="nucleotide sequence ID" value="NZ_BMHO01000001.1"/>
</dbReference>
<keyword evidence="2" id="KW-0472">Membrane</keyword>
<feature type="compositionally biased region" description="Low complexity" evidence="1">
    <location>
        <begin position="16"/>
        <end position="38"/>
    </location>
</feature>
<comment type="caution">
    <text evidence="3">The sequence shown here is derived from an EMBL/GenBank/DDBJ whole genome shotgun (WGS) entry which is preliminary data.</text>
</comment>
<evidence type="ECO:0000256" key="1">
    <source>
        <dbReference type="SAM" id="MobiDB-lite"/>
    </source>
</evidence>
<evidence type="ECO:0000313" key="4">
    <source>
        <dbReference type="Proteomes" id="UP000633205"/>
    </source>
</evidence>
<evidence type="ECO:0000313" key="3">
    <source>
        <dbReference type="EMBL" id="GGD36898.1"/>
    </source>
</evidence>
<protein>
    <recommendedName>
        <fullName evidence="5">DNA polymerase III subunit gamma/tau</fullName>
    </recommendedName>
</protein>
<dbReference type="EMBL" id="BMHO01000001">
    <property type="protein sequence ID" value="GGD36898.1"/>
    <property type="molecule type" value="Genomic_DNA"/>
</dbReference>
<dbReference type="AlphaFoldDB" id="A0A916YB98"/>
<gene>
    <name evidence="3" type="ORF">GCM10010915_17030</name>
</gene>